<dbReference type="EMBL" id="VYZN01000024">
    <property type="protein sequence ID" value="KAE9536151.1"/>
    <property type="molecule type" value="Genomic_DNA"/>
</dbReference>
<proteinExistence type="predicted"/>
<accession>A0A6G0TNI1</accession>
<dbReference type="AlphaFoldDB" id="A0A6G0TNI1"/>
<sequence>MEVILSERGKELILYKNYKFSCKNLTKNGRKWRCTEKTCNAKLYVDEVKTTILKEETEHNHLPPKKIQRQIISNQVKRKAMDDLIEKPLKLINKQIFTEKSTNDLKIEDISNIRQNLYRARRKSIPKLPKNLRETQEIIMSTTTLTNRNEEYLIINDFENNITAFSTVSNLKKNIYGWDLFLLSEIFLPIIYDSYKSIVYERALKALIDVCESKLSIKFNPKVCVVDFEKSLHNAIITVWPTIILHGCRFHLSQAWWRKIQNLGLTSEYKKWIFGLSLLEPENVGNLFANDFMSIKSTDERVTQFSDYLINMYIDEDATFPLFMWASCSIASERTTNACESFHSAFGKYFYSAHPNIFVFLEVLKLIQVQTYIKINSIQKENKIQNSKYKKQKTNIDDHISRYKNGTINMFRFVKSISHHYKK</sequence>
<keyword evidence="6" id="KW-1185">Reference proteome</keyword>
<evidence type="ECO:0000313" key="6">
    <source>
        <dbReference type="Proteomes" id="UP000475862"/>
    </source>
</evidence>
<reference evidence="5 6" key="1">
    <citation type="submission" date="2019-08" db="EMBL/GenBank/DDBJ databases">
        <title>The genome of the soybean aphid Biotype 1, its phylome, world population structure and adaptation to the North American continent.</title>
        <authorList>
            <person name="Giordano R."/>
            <person name="Donthu R.K."/>
            <person name="Hernandez A.G."/>
            <person name="Wright C.L."/>
            <person name="Zimin A.V."/>
        </authorList>
    </citation>
    <scope>NUCLEOTIDE SEQUENCE [LARGE SCALE GENOMIC DNA]</scope>
    <source>
        <tissue evidence="5">Whole aphids</tissue>
    </source>
</reference>
<protein>
    <recommendedName>
        <fullName evidence="4">FLYWCH-type domain-containing protein</fullName>
    </recommendedName>
</protein>
<gene>
    <name evidence="5" type="ORF">AGLY_007374</name>
</gene>
<dbReference type="GO" id="GO:0008270">
    <property type="term" value="F:zinc ion binding"/>
    <property type="evidence" value="ECO:0007669"/>
    <property type="project" value="UniProtKB-KW"/>
</dbReference>
<evidence type="ECO:0000256" key="1">
    <source>
        <dbReference type="ARBA" id="ARBA00022723"/>
    </source>
</evidence>
<keyword evidence="2" id="KW-0863">Zinc-finger</keyword>
<evidence type="ECO:0000313" key="5">
    <source>
        <dbReference type="EMBL" id="KAE9536151.1"/>
    </source>
</evidence>
<evidence type="ECO:0000256" key="2">
    <source>
        <dbReference type="ARBA" id="ARBA00022771"/>
    </source>
</evidence>
<dbReference type="Gene3D" id="2.20.25.240">
    <property type="match status" value="1"/>
</dbReference>
<dbReference type="OrthoDB" id="6605074at2759"/>
<keyword evidence="3" id="KW-0862">Zinc</keyword>
<name>A0A6G0TNI1_APHGL</name>
<dbReference type="Pfam" id="PF04500">
    <property type="entry name" value="FLYWCH"/>
    <property type="match status" value="1"/>
</dbReference>
<keyword evidence="1" id="KW-0479">Metal-binding</keyword>
<evidence type="ECO:0000256" key="3">
    <source>
        <dbReference type="ARBA" id="ARBA00022833"/>
    </source>
</evidence>
<dbReference type="Proteomes" id="UP000475862">
    <property type="component" value="Unassembled WGS sequence"/>
</dbReference>
<comment type="caution">
    <text evidence="5">The sequence shown here is derived from an EMBL/GenBank/DDBJ whole genome shotgun (WGS) entry which is preliminary data.</text>
</comment>
<organism evidence="5 6">
    <name type="scientific">Aphis glycines</name>
    <name type="common">Soybean aphid</name>
    <dbReference type="NCBI Taxonomy" id="307491"/>
    <lineage>
        <taxon>Eukaryota</taxon>
        <taxon>Metazoa</taxon>
        <taxon>Ecdysozoa</taxon>
        <taxon>Arthropoda</taxon>
        <taxon>Hexapoda</taxon>
        <taxon>Insecta</taxon>
        <taxon>Pterygota</taxon>
        <taxon>Neoptera</taxon>
        <taxon>Paraneoptera</taxon>
        <taxon>Hemiptera</taxon>
        <taxon>Sternorrhyncha</taxon>
        <taxon>Aphidomorpha</taxon>
        <taxon>Aphidoidea</taxon>
        <taxon>Aphididae</taxon>
        <taxon>Aphidini</taxon>
        <taxon>Aphis</taxon>
        <taxon>Aphis</taxon>
    </lineage>
</organism>
<evidence type="ECO:0000259" key="4">
    <source>
        <dbReference type="Pfam" id="PF04500"/>
    </source>
</evidence>
<dbReference type="InterPro" id="IPR007588">
    <property type="entry name" value="Znf_FLYWCH"/>
</dbReference>
<feature type="domain" description="FLYWCH-type" evidence="4">
    <location>
        <begin position="5"/>
        <end position="61"/>
    </location>
</feature>